<dbReference type="STRING" id="247156.NFA_15350"/>
<proteinExistence type="predicted"/>
<protein>
    <submittedName>
        <fullName evidence="1">Uncharacterized protein</fullName>
    </submittedName>
</protein>
<dbReference type="eggNOG" id="ENOG5031Y8K">
    <property type="taxonomic scope" value="Bacteria"/>
</dbReference>
<dbReference type="Proteomes" id="UP000006820">
    <property type="component" value="Chromosome"/>
</dbReference>
<gene>
    <name evidence="1" type="ordered locus">NFA_15350</name>
</gene>
<accession>Q5YZL1</accession>
<name>Q5YZL1_NOCFA</name>
<dbReference type="GeneID" id="61132332"/>
<dbReference type="RefSeq" id="WP_011208065.1">
    <property type="nucleotide sequence ID" value="NC_006361.1"/>
</dbReference>
<reference evidence="1 2" key="1">
    <citation type="journal article" date="2004" name="Proc. Natl. Acad. Sci. U.S.A.">
        <title>The complete genomic sequence of Nocardia farcinica IFM 10152.</title>
        <authorList>
            <person name="Ishikawa J."/>
            <person name="Yamashita A."/>
            <person name="Mikami Y."/>
            <person name="Hoshino Y."/>
            <person name="Kurita H."/>
            <person name="Hotta K."/>
            <person name="Shiba T."/>
            <person name="Hattori M."/>
        </authorList>
    </citation>
    <scope>NUCLEOTIDE SEQUENCE [LARGE SCALE GENOMIC DNA]</scope>
    <source>
        <strain evidence="1 2">IFM 10152</strain>
    </source>
</reference>
<keyword evidence="2" id="KW-1185">Reference proteome</keyword>
<evidence type="ECO:0000313" key="1">
    <source>
        <dbReference type="EMBL" id="BAD56380.1"/>
    </source>
</evidence>
<dbReference type="EMBL" id="AP006618">
    <property type="protein sequence ID" value="BAD56380.1"/>
    <property type="molecule type" value="Genomic_DNA"/>
</dbReference>
<sequence length="272" mass="28475">MSDHAAPEKSYIWLDGDGYRAPARTARPEDPFAIDPVSGSVRWDAFGGIEAGFELTPTRDVNPKRVWNRRLAPYKVIKSPTEERIKLRPVDYSVATVLTALQGGSIAEVPPGSGVYEWSMGDDEEFALLMVLRDDAATQAFYSPLVTLTTPPPRTFGGEDLDGFELELLALEPFVPLTSFNPLQTQATVTLPAGTTGGTFTLSFGGQTTTGIAYDATAATVQSALEALSTVGTGNATVTGPTGGPYAVTITAPGTLSASGASLTPAGTVVIS</sequence>
<evidence type="ECO:0000313" key="2">
    <source>
        <dbReference type="Proteomes" id="UP000006820"/>
    </source>
</evidence>
<dbReference type="HOGENOM" id="CLU_992944_0_0_11"/>
<dbReference type="KEGG" id="nfa:NFA_15350"/>
<organism evidence="1 2">
    <name type="scientific">Nocardia farcinica (strain IFM 10152)</name>
    <dbReference type="NCBI Taxonomy" id="247156"/>
    <lineage>
        <taxon>Bacteria</taxon>
        <taxon>Bacillati</taxon>
        <taxon>Actinomycetota</taxon>
        <taxon>Actinomycetes</taxon>
        <taxon>Mycobacteriales</taxon>
        <taxon>Nocardiaceae</taxon>
        <taxon>Nocardia</taxon>
    </lineage>
</organism>
<dbReference type="AlphaFoldDB" id="Q5YZL1"/>